<name>A0A6G8PS20_9ACTN</name>
<dbReference type="SUPFAM" id="SSF54427">
    <property type="entry name" value="NTF2-like"/>
    <property type="match status" value="1"/>
</dbReference>
<dbReference type="EMBL" id="CP045121">
    <property type="protein sequence ID" value="QIN77288.1"/>
    <property type="molecule type" value="Genomic_DNA"/>
</dbReference>
<gene>
    <name evidence="3" type="ORF">GBA65_00780</name>
</gene>
<dbReference type="InterPro" id="IPR032710">
    <property type="entry name" value="NTF2-like_dom_sf"/>
</dbReference>
<evidence type="ECO:0000313" key="4">
    <source>
        <dbReference type="Proteomes" id="UP000502706"/>
    </source>
</evidence>
<dbReference type="AlphaFoldDB" id="A0A6G8PS20"/>
<evidence type="ECO:0000259" key="2">
    <source>
        <dbReference type="Pfam" id="PF12680"/>
    </source>
</evidence>
<feature type="domain" description="SnoaL-like" evidence="2">
    <location>
        <begin position="90"/>
        <end position="185"/>
    </location>
</feature>
<keyword evidence="4" id="KW-1185">Reference proteome</keyword>
<protein>
    <recommendedName>
        <fullName evidence="2">SnoaL-like domain-containing protein</fullName>
    </recommendedName>
</protein>
<dbReference type="Pfam" id="PF12680">
    <property type="entry name" value="SnoaL_2"/>
    <property type="match status" value="1"/>
</dbReference>
<reference evidence="3 4" key="1">
    <citation type="submission" date="2019-10" db="EMBL/GenBank/DDBJ databases">
        <title>Rubrobacter sp nov SCSIO 52915 isolated from a deep-sea sediment in the South China Sea.</title>
        <authorList>
            <person name="Chen R.W."/>
        </authorList>
    </citation>
    <scope>NUCLEOTIDE SEQUENCE [LARGE SCALE GENOMIC DNA]</scope>
    <source>
        <strain evidence="3 4">SCSIO 52915</strain>
    </source>
</reference>
<feature type="region of interest" description="Disordered" evidence="1">
    <location>
        <begin position="1"/>
        <end position="62"/>
    </location>
</feature>
<feature type="compositionally biased region" description="Basic residues" evidence="1">
    <location>
        <begin position="14"/>
        <end position="23"/>
    </location>
</feature>
<proteinExistence type="predicted"/>
<evidence type="ECO:0000256" key="1">
    <source>
        <dbReference type="SAM" id="MobiDB-lite"/>
    </source>
</evidence>
<evidence type="ECO:0000313" key="3">
    <source>
        <dbReference type="EMBL" id="QIN77288.1"/>
    </source>
</evidence>
<organism evidence="3 4">
    <name type="scientific">Rubrobacter marinus</name>
    <dbReference type="NCBI Taxonomy" id="2653852"/>
    <lineage>
        <taxon>Bacteria</taxon>
        <taxon>Bacillati</taxon>
        <taxon>Actinomycetota</taxon>
        <taxon>Rubrobacteria</taxon>
        <taxon>Rubrobacterales</taxon>
        <taxon>Rubrobacteraceae</taxon>
        <taxon>Rubrobacter</taxon>
    </lineage>
</organism>
<sequence length="194" mass="21632">MPLRPHPERDGGRGRRPGVHRPPRPLPGRGPHRRLLLVIPARRSHTARGSSPGRPGKYVGRTAGDVNGIRGVSVLSQEVTEQFRDALWQLEEDRDVEGLVAIHSEDCDIGNVAVPQTFHGHDGLREFWNNYRKTFGEMKSEFRNVFGDDGGHGVLEWTTTGEANGKEVSYDGVSVLEIEDGKVKRFRAYFDPAS</sequence>
<dbReference type="KEGG" id="rmar:GBA65_00780"/>
<dbReference type="Proteomes" id="UP000502706">
    <property type="component" value="Chromosome"/>
</dbReference>
<accession>A0A6G8PS20</accession>
<feature type="compositionally biased region" description="Basic and acidic residues" evidence="1">
    <location>
        <begin position="1"/>
        <end position="13"/>
    </location>
</feature>
<dbReference type="InterPro" id="IPR037401">
    <property type="entry name" value="SnoaL-like"/>
</dbReference>
<dbReference type="Gene3D" id="3.10.450.50">
    <property type="match status" value="1"/>
</dbReference>